<name>A0A5B9Y4C8_9MOLU</name>
<keyword evidence="1" id="KW-0472">Membrane</keyword>
<feature type="transmembrane region" description="Helical" evidence="1">
    <location>
        <begin position="399"/>
        <end position="421"/>
    </location>
</feature>
<keyword evidence="1" id="KW-0812">Transmembrane</keyword>
<evidence type="ECO:0000313" key="3">
    <source>
        <dbReference type="Proteomes" id="UP000323144"/>
    </source>
</evidence>
<protein>
    <recommendedName>
        <fullName evidence="4">Transmembrane protein</fullName>
    </recommendedName>
</protein>
<feature type="transmembrane region" description="Helical" evidence="1">
    <location>
        <begin position="218"/>
        <end position="240"/>
    </location>
</feature>
<reference evidence="2 3" key="1">
    <citation type="submission" date="2019-08" db="EMBL/GenBank/DDBJ databases">
        <title>Complete genome sequence of Spiroplasma chinense CCH (DSM 19755).</title>
        <authorList>
            <person name="Shen H.-Y."/>
            <person name="Lin Y.-C."/>
            <person name="Chou L."/>
            <person name="Kuo C.-H."/>
        </authorList>
    </citation>
    <scope>NUCLEOTIDE SEQUENCE [LARGE SCALE GENOMIC DNA]</scope>
    <source>
        <strain evidence="2 3">CCH</strain>
    </source>
</reference>
<dbReference type="AlphaFoldDB" id="A0A5B9Y4C8"/>
<organism evidence="2 3">
    <name type="scientific">Spiroplasma chinense</name>
    <dbReference type="NCBI Taxonomy" id="216932"/>
    <lineage>
        <taxon>Bacteria</taxon>
        <taxon>Bacillati</taxon>
        <taxon>Mycoplasmatota</taxon>
        <taxon>Mollicutes</taxon>
        <taxon>Entomoplasmatales</taxon>
        <taxon>Spiroplasmataceae</taxon>
        <taxon>Spiroplasma</taxon>
    </lineage>
</organism>
<feature type="transmembrane region" description="Helical" evidence="1">
    <location>
        <begin position="288"/>
        <end position="308"/>
    </location>
</feature>
<proteinExistence type="predicted"/>
<evidence type="ECO:0008006" key="4">
    <source>
        <dbReference type="Google" id="ProtNLM"/>
    </source>
</evidence>
<dbReference type="KEGG" id="schi:SCHIN_v1c06940"/>
<feature type="transmembrane region" description="Helical" evidence="1">
    <location>
        <begin position="320"/>
        <end position="340"/>
    </location>
</feature>
<dbReference type="RefSeq" id="WP_166508269.1">
    <property type="nucleotide sequence ID" value="NZ_CP043026.1"/>
</dbReference>
<keyword evidence="1" id="KW-1133">Transmembrane helix</keyword>
<dbReference type="EMBL" id="CP043026">
    <property type="protein sequence ID" value="QEH61891.1"/>
    <property type="molecule type" value="Genomic_DNA"/>
</dbReference>
<dbReference type="Proteomes" id="UP000323144">
    <property type="component" value="Chromosome"/>
</dbReference>
<evidence type="ECO:0000256" key="1">
    <source>
        <dbReference type="SAM" id="Phobius"/>
    </source>
</evidence>
<accession>A0A5B9Y4C8</accession>
<gene>
    <name evidence="2" type="ORF">SCHIN_v1c06940</name>
</gene>
<evidence type="ECO:0000313" key="2">
    <source>
        <dbReference type="EMBL" id="QEH61891.1"/>
    </source>
</evidence>
<keyword evidence="3" id="KW-1185">Reference proteome</keyword>
<sequence>MEAKNVYQSIVTLLFNVIKNEKLRTKILLDLDFRNDNIELVNNLLSLEKDHEASFKDVQWSTVFAKAIVNISKEKVKFEKPDNKSIEDCYGDYSGLLTKISNLYDVEKSTLTDSSIEISEKEIKLNQTVSLEMKEKYSEAIIEDKPEGLEVEVVDNNSEQPNIGGINQNAGAGFGGGFGGSQGFGQGFGDRQVPPPPMADARFYPYTSKLKNIKWYKIGLATTFGVTGLMWIILSLIISLTKYTINTKSGEWASYFNGWATFAAKRPNEDVFNITINQYYGNLVNNTAGYFIIAFMALILSYILYMMIMPARNYREQFRISLFNIIMPFILLLSFFQMYLGNTFATMSNHNEAVKNIRIWFEGTGFLSESDLSAFGADDSIKAIVDALTKAFNVKAVTVILWINLVFISLCFAFMVTILIINPKLDRRKVMHANQEYQQLINEALQGRVYEMDQSIYEPEAEVKKFYDDLAERAQKRNKDNE</sequence>